<comment type="caution">
    <text evidence="1">The sequence shown here is derived from an EMBL/GenBank/DDBJ whole genome shotgun (WGS) entry which is preliminary data.</text>
</comment>
<organism evidence="1 2">
    <name type="scientific">Rhizobium meliloti</name>
    <name type="common">Ensifer meliloti</name>
    <name type="synonym">Sinorhizobium meliloti</name>
    <dbReference type="NCBI Taxonomy" id="382"/>
    <lineage>
        <taxon>Bacteria</taxon>
        <taxon>Pseudomonadati</taxon>
        <taxon>Pseudomonadota</taxon>
        <taxon>Alphaproteobacteria</taxon>
        <taxon>Hyphomicrobiales</taxon>
        <taxon>Rhizobiaceae</taxon>
        <taxon>Sinorhizobium/Ensifer group</taxon>
        <taxon>Sinorhizobium</taxon>
    </lineage>
</organism>
<dbReference type="AlphaFoldDB" id="A0AAW9TSZ9"/>
<evidence type="ECO:0008006" key="3">
    <source>
        <dbReference type="Google" id="ProtNLM"/>
    </source>
</evidence>
<accession>A0AAW9TSZ9</accession>
<dbReference type="EMBL" id="WISR01000171">
    <property type="protein sequence ID" value="MQW35260.1"/>
    <property type="molecule type" value="Genomic_DNA"/>
</dbReference>
<evidence type="ECO:0000313" key="1">
    <source>
        <dbReference type="EMBL" id="MQW35260.1"/>
    </source>
</evidence>
<evidence type="ECO:0000313" key="2">
    <source>
        <dbReference type="Proteomes" id="UP000429484"/>
    </source>
</evidence>
<proteinExistence type="predicted"/>
<reference evidence="1 2" key="1">
    <citation type="journal article" date="2013" name="Genome Biol.">
        <title>Comparative genomics of the core and accessory genomes of 48 Sinorhizobium strains comprising five genospecies.</title>
        <authorList>
            <person name="Sugawara M."/>
            <person name="Epstein B."/>
            <person name="Badgley B.D."/>
            <person name="Unno T."/>
            <person name="Xu L."/>
            <person name="Reese J."/>
            <person name="Gyaneshwar P."/>
            <person name="Denny R."/>
            <person name="Mudge J."/>
            <person name="Bharti A.K."/>
            <person name="Farmer A.D."/>
            <person name="May G.D."/>
            <person name="Woodward J.E."/>
            <person name="Medigue C."/>
            <person name="Vallenet D."/>
            <person name="Lajus A."/>
            <person name="Rouy Z."/>
            <person name="Martinez-Vaz B."/>
            <person name="Tiffin P."/>
            <person name="Young N.D."/>
            <person name="Sadowsky M.J."/>
        </authorList>
    </citation>
    <scope>NUCLEOTIDE SEQUENCE [LARGE SCALE GENOMIC DNA]</scope>
    <source>
        <strain evidence="1 2">N6B1</strain>
    </source>
</reference>
<sequence length="56" mass="5948">MASFRTLPEPTLCARQGKHPISTRDVVGSGLPIGRAGLVWLLQVLGRADCDAESSL</sequence>
<dbReference type="Proteomes" id="UP000429484">
    <property type="component" value="Unassembled WGS sequence"/>
</dbReference>
<gene>
    <name evidence="1" type="ORF">GHK53_21375</name>
</gene>
<name>A0AAW9TSZ9_RHIML</name>
<protein>
    <recommendedName>
        <fullName evidence="3">Transposase</fullName>
    </recommendedName>
</protein>